<feature type="domain" description="Methyltransferase type 11" evidence="2">
    <location>
        <begin position="86"/>
        <end position="185"/>
    </location>
</feature>
<dbReference type="Proteomes" id="UP000694924">
    <property type="component" value="Unplaced"/>
</dbReference>
<dbReference type="InterPro" id="IPR013216">
    <property type="entry name" value="Methyltransf_11"/>
</dbReference>
<accession>A0ABM1IXT4</accession>
<keyword evidence="1" id="KW-1133">Transmembrane helix</keyword>
<dbReference type="InterPro" id="IPR052356">
    <property type="entry name" value="Thiol_S-MT"/>
</dbReference>
<name>A0ABM1IXT4_POLDO</name>
<dbReference type="Gene3D" id="3.40.50.150">
    <property type="entry name" value="Vaccinia Virus protein VP39"/>
    <property type="match status" value="1"/>
</dbReference>
<dbReference type="GeneID" id="107070959"/>
<feature type="transmembrane region" description="Helical" evidence="1">
    <location>
        <begin position="12"/>
        <end position="30"/>
    </location>
</feature>
<evidence type="ECO:0000313" key="4">
    <source>
        <dbReference type="RefSeq" id="XP_015185021.1"/>
    </source>
</evidence>
<reference evidence="4" key="1">
    <citation type="submission" date="2025-08" db="UniProtKB">
        <authorList>
            <consortium name="RefSeq"/>
        </authorList>
    </citation>
    <scope>IDENTIFICATION</scope>
    <source>
        <tissue evidence="4">Whole body</tissue>
    </source>
</reference>
<gene>
    <name evidence="4" type="primary">LOC107070959</name>
</gene>
<evidence type="ECO:0000313" key="3">
    <source>
        <dbReference type="Proteomes" id="UP000694924"/>
    </source>
</evidence>
<dbReference type="PANTHER" id="PTHR45036:SF1">
    <property type="entry name" value="METHYLTRANSFERASE LIKE 7A"/>
    <property type="match status" value="1"/>
</dbReference>
<sequence>MSIGDVWLRDTVMSYGKIIVTLIILIYIIFRKWPKLCAIVYKAHLLGFEMELAEIAFPYKKELFKILETIVSNDESLRSKGCIRVLEIGVKTGDNIQFYPDNTHFIGVDWNTKLAEYLNDDNHSWQFGHIFVECLIIGDGSNLKLIPDNHVDVVVSTRSLCSIKLPLNALDEIKRILGPGGRYVFMEHVPETKDYFLRWIQIILTRSGLWPSLFGNCHLDFDFIKEINDAGFKRVTSTLIMLDGPVSQTLHLMLTGQHVLGVAMQ</sequence>
<dbReference type="InterPro" id="IPR029063">
    <property type="entry name" value="SAM-dependent_MTases_sf"/>
</dbReference>
<evidence type="ECO:0000256" key="1">
    <source>
        <dbReference type="SAM" id="Phobius"/>
    </source>
</evidence>
<dbReference type="Pfam" id="PF08241">
    <property type="entry name" value="Methyltransf_11"/>
    <property type="match status" value="1"/>
</dbReference>
<keyword evidence="1" id="KW-0472">Membrane</keyword>
<protein>
    <submittedName>
        <fullName evidence="4">Methyltransferase-like protein 7B</fullName>
    </submittedName>
</protein>
<proteinExistence type="predicted"/>
<evidence type="ECO:0000259" key="2">
    <source>
        <dbReference type="Pfam" id="PF08241"/>
    </source>
</evidence>
<keyword evidence="3" id="KW-1185">Reference proteome</keyword>
<dbReference type="CDD" id="cd02440">
    <property type="entry name" value="AdoMet_MTases"/>
    <property type="match status" value="1"/>
</dbReference>
<organism evidence="3 4">
    <name type="scientific">Polistes dominula</name>
    <name type="common">European paper wasp</name>
    <name type="synonym">Vespa dominula</name>
    <dbReference type="NCBI Taxonomy" id="743375"/>
    <lineage>
        <taxon>Eukaryota</taxon>
        <taxon>Metazoa</taxon>
        <taxon>Ecdysozoa</taxon>
        <taxon>Arthropoda</taxon>
        <taxon>Hexapoda</taxon>
        <taxon>Insecta</taxon>
        <taxon>Pterygota</taxon>
        <taxon>Neoptera</taxon>
        <taxon>Endopterygota</taxon>
        <taxon>Hymenoptera</taxon>
        <taxon>Apocrita</taxon>
        <taxon>Aculeata</taxon>
        <taxon>Vespoidea</taxon>
        <taxon>Vespidae</taxon>
        <taxon>Polistinae</taxon>
        <taxon>Polistini</taxon>
        <taxon>Polistes</taxon>
    </lineage>
</organism>
<keyword evidence="1" id="KW-0812">Transmembrane</keyword>
<dbReference type="RefSeq" id="XP_015185021.1">
    <property type="nucleotide sequence ID" value="XM_015329535.1"/>
</dbReference>
<dbReference type="SUPFAM" id="SSF53335">
    <property type="entry name" value="S-adenosyl-L-methionine-dependent methyltransferases"/>
    <property type="match status" value="1"/>
</dbReference>
<dbReference type="PANTHER" id="PTHR45036">
    <property type="entry name" value="METHYLTRANSFERASE LIKE 7B"/>
    <property type="match status" value="1"/>
</dbReference>